<dbReference type="PROSITE" id="PS00018">
    <property type="entry name" value="EF_HAND_1"/>
    <property type="match status" value="2"/>
</dbReference>
<evidence type="ECO:0000313" key="2">
    <source>
        <dbReference type="EMBL" id="OGG50093.1"/>
    </source>
</evidence>
<dbReference type="InterPro" id="IPR002048">
    <property type="entry name" value="EF_hand_dom"/>
</dbReference>
<gene>
    <name evidence="2" type="ORF">A3F84_02595</name>
</gene>
<proteinExistence type="predicted"/>
<reference evidence="2 3" key="1">
    <citation type="journal article" date="2016" name="Nat. Commun.">
        <title>Thousands of microbial genomes shed light on interconnected biogeochemical processes in an aquifer system.</title>
        <authorList>
            <person name="Anantharaman K."/>
            <person name="Brown C.T."/>
            <person name="Hug L.A."/>
            <person name="Sharon I."/>
            <person name="Castelle C.J."/>
            <person name="Probst A.J."/>
            <person name="Thomas B.C."/>
            <person name="Singh A."/>
            <person name="Wilkins M.J."/>
            <person name="Karaoz U."/>
            <person name="Brodie E.L."/>
            <person name="Williams K.H."/>
            <person name="Hubbard S.S."/>
            <person name="Banfield J.F."/>
        </authorList>
    </citation>
    <scope>NUCLEOTIDE SEQUENCE [LARGE SCALE GENOMIC DNA]</scope>
    <source>
        <strain evidence="3">RIFCSPLOWO2_12_FULL_64_10</strain>
    </source>
</reference>
<dbReference type="SUPFAM" id="SSF63446">
    <property type="entry name" value="Type I dockerin domain"/>
    <property type="match status" value="1"/>
</dbReference>
<evidence type="ECO:0000313" key="3">
    <source>
        <dbReference type="Proteomes" id="UP000178606"/>
    </source>
</evidence>
<protein>
    <recommendedName>
        <fullName evidence="1">EF-hand domain-containing protein</fullName>
    </recommendedName>
</protein>
<dbReference type="InterPro" id="IPR008969">
    <property type="entry name" value="CarboxyPept-like_regulatory"/>
</dbReference>
<dbReference type="Proteomes" id="UP000178606">
    <property type="component" value="Unassembled WGS sequence"/>
</dbReference>
<name>A0A1F6CLH6_HANXR</name>
<feature type="domain" description="EF-hand" evidence="1">
    <location>
        <begin position="280"/>
        <end position="303"/>
    </location>
</feature>
<dbReference type="Pfam" id="PF13620">
    <property type="entry name" value="CarboxypepD_reg"/>
    <property type="match status" value="1"/>
</dbReference>
<evidence type="ECO:0000259" key="1">
    <source>
        <dbReference type="PROSITE" id="PS50222"/>
    </source>
</evidence>
<dbReference type="Gene3D" id="1.10.1330.10">
    <property type="entry name" value="Dockerin domain"/>
    <property type="match status" value="1"/>
</dbReference>
<dbReference type="GO" id="GO:0000272">
    <property type="term" value="P:polysaccharide catabolic process"/>
    <property type="evidence" value="ECO:0007669"/>
    <property type="project" value="InterPro"/>
</dbReference>
<organism evidence="2 3">
    <name type="scientific">Handelsmanbacteria sp. (strain RIFCSPLOWO2_12_FULL_64_10)</name>
    <dbReference type="NCBI Taxonomy" id="1817868"/>
    <lineage>
        <taxon>Bacteria</taxon>
        <taxon>Candidatus Handelsmaniibacteriota</taxon>
    </lineage>
</organism>
<dbReference type="InterPro" id="IPR036439">
    <property type="entry name" value="Dockerin_dom_sf"/>
</dbReference>
<sequence>MFRGWNMNTTWNPLYLKTILATACLYWVVSTAMGQTNPPVMVSGAVIAPDGRPVKGALVVLSSSRTNQEYRTRTDTTGVYRLSAPPGVYRLRIEPPPGYGLATKEIRELDVSQQKDYVLGEVIVKFQPDKVILPDGKSGAPIQEVTVTDSAVAELNEEVGVTYVKRLLPDWQRGDTLSKDIYGRPVILIDFFWVYILLVPPTTDIPAVAKQYKSLPAVIYAEPNGFYYPTGSPQLKFNVMLDRSALLPGDFDGNGKVDFDDFFLFADAFGQKASGDNVRFDLDQNGEVDFNDFFLFAEKFGQKTSGP</sequence>
<dbReference type="SUPFAM" id="SSF49464">
    <property type="entry name" value="Carboxypeptidase regulatory domain-like"/>
    <property type="match status" value="1"/>
</dbReference>
<feature type="domain" description="EF-hand" evidence="1">
    <location>
        <begin position="250"/>
        <end position="272"/>
    </location>
</feature>
<comment type="caution">
    <text evidence="2">The sequence shown here is derived from an EMBL/GenBank/DDBJ whole genome shotgun (WGS) entry which is preliminary data.</text>
</comment>
<dbReference type="EMBL" id="MFKF01000214">
    <property type="protein sequence ID" value="OGG50093.1"/>
    <property type="molecule type" value="Genomic_DNA"/>
</dbReference>
<dbReference type="GO" id="GO:0005509">
    <property type="term" value="F:calcium ion binding"/>
    <property type="evidence" value="ECO:0007669"/>
    <property type="project" value="InterPro"/>
</dbReference>
<accession>A0A1F6CLH6</accession>
<dbReference type="Gene3D" id="2.60.40.1120">
    <property type="entry name" value="Carboxypeptidase-like, regulatory domain"/>
    <property type="match status" value="1"/>
</dbReference>
<dbReference type="InterPro" id="IPR018247">
    <property type="entry name" value="EF_Hand_1_Ca_BS"/>
</dbReference>
<dbReference type="PROSITE" id="PS50222">
    <property type="entry name" value="EF_HAND_2"/>
    <property type="match status" value="2"/>
</dbReference>
<dbReference type="AlphaFoldDB" id="A0A1F6CLH6"/>